<accession>A0A9W7SSR3</accession>
<feature type="chain" id="PRO_5040942563" evidence="1">
    <location>
        <begin position="17"/>
        <end position="115"/>
    </location>
</feature>
<evidence type="ECO:0000313" key="2">
    <source>
        <dbReference type="EMBL" id="KAH9827958.1"/>
    </source>
</evidence>
<name>A0A9W7SSR3_9PEZI</name>
<gene>
    <name evidence="2" type="ORF">Tdes44962_MAKER09550</name>
</gene>
<dbReference type="EMBL" id="RIBY02001844">
    <property type="protein sequence ID" value="KAH9827958.1"/>
    <property type="molecule type" value="Genomic_DNA"/>
</dbReference>
<dbReference type="OrthoDB" id="10366745at2759"/>
<evidence type="ECO:0000256" key="1">
    <source>
        <dbReference type="SAM" id="SignalP"/>
    </source>
</evidence>
<keyword evidence="1" id="KW-0732">Signal</keyword>
<sequence>MRLAYALVLSAASAAAFHDVHSPFSSKNLAVRDAAKPSLEERAPGTKCFSVYLRHVFDNQDKFCQGTDYCICNNGKLECGQCRKRVRLDCDCGTDMDGNVSCYKEEPDQERFECH</sequence>
<evidence type="ECO:0000313" key="3">
    <source>
        <dbReference type="Proteomes" id="UP001138500"/>
    </source>
</evidence>
<dbReference type="AlphaFoldDB" id="A0A9W7SSR3"/>
<reference evidence="2 3" key="1">
    <citation type="journal article" date="2018" name="IMA Fungus">
        <title>IMA Genome-F 10: Nine draft genome sequences of Claviceps purpurea s.lat., including C. arundinis, C. humidiphila, and C. cf. spartinae, pseudomolecules for the pitch canker pathogen Fusarium circinatum, draft genome of Davidsoniella eucalypti, Grosmannia galeiformis, Quambalaria eucalypti, and Teratosphaeria destructans.</title>
        <authorList>
            <person name="Wingfield B.D."/>
            <person name="Liu M."/>
            <person name="Nguyen H.D."/>
            <person name="Lane F.A."/>
            <person name="Morgan S.W."/>
            <person name="De Vos L."/>
            <person name="Wilken P.M."/>
            <person name="Duong T.A."/>
            <person name="Aylward J."/>
            <person name="Coetzee M.P."/>
            <person name="Dadej K."/>
            <person name="De Beer Z.W."/>
            <person name="Findlay W."/>
            <person name="Havenga M."/>
            <person name="Kolarik M."/>
            <person name="Menzies J.G."/>
            <person name="Naidoo K."/>
            <person name="Pochopski O."/>
            <person name="Shoukouhi P."/>
            <person name="Santana Q.C."/>
            <person name="Seifert K.A."/>
            <person name="Soal N."/>
            <person name="Steenkamp E.T."/>
            <person name="Tatham C.T."/>
            <person name="van der Nest M.A."/>
            <person name="Wingfield M.J."/>
        </authorList>
    </citation>
    <scope>NUCLEOTIDE SEQUENCE [LARGE SCALE GENOMIC DNA]</scope>
    <source>
        <strain evidence="2">CMW44962</strain>
    </source>
</reference>
<feature type="signal peptide" evidence="1">
    <location>
        <begin position="1"/>
        <end position="16"/>
    </location>
</feature>
<organism evidence="2 3">
    <name type="scientific">Teratosphaeria destructans</name>
    <dbReference type="NCBI Taxonomy" id="418781"/>
    <lineage>
        <taxon>Eukaryota</taxon>
        <taxon>Fungi</taxon>
        <taxon>Dikarya</taxon>
        <taxon>Ascomycota</taxon>
        <taxon>Pezizomycotina</taxon>
        <taxon>Dothideomycetes</taxon>
        <taxon>Dothideomycetidae</taxon>
        <taxon>Mycosphaerellales</taxon>
        <taxon>Teratosphaeriaceae</taxon>
        <taxon>Teratosphaeria</taxon>
    </lineage>
</organism>
<keyword evidence="3" id="KW-1185">Reference proteome</keyword>
<proteinExistence type="predicted"/>
<dbReference type="Proteomes" id="UP001138500">
    <property type="component" value="Unassembled WGS sequence"/>
</dbReference>
<protein>
    <submittedName>
        <fullName evidence="2">Uncharacterized protein</fullName>
    </submittedName>
</protein>
<comment type="caution">
    <text evidence="2">The sequence shown here is derived from an EMBL/GenBank/DDBJ whole genome shotgun (WGS) entry which is preliminary data.</text>
</comment>
<reference evidence="2 3" key="2">
    <citation type="journal article" date="2021" name="Curr. Genet.">
        <title>Genetic response to nitrogen starvation in the aggressive Eucalyptus foliar pathogen Teratosphaeria destructans.</title>
        <authorList>
            <person name="Havenga M."/>
            <person name="Wingfield B.D."/>
            <person name="Wingfield M.J."/>
            <person name="Dreyer L.L."/>
            <person name="Roets F."/>
            <person name="Aylward J."/>
        </authorList>
    </citation>
    <scope>NUCLEOTIDE SEQUENCE [LARGE SCALE GENOMIC DNA]</scope>
    <source>
        <strain evidence="2">CMW44962</strain>
    </source>
</reference>